<evidence type="ECO:0000256" key="1">
    <source>
        <dbReference type="SAM" id="MobiDB-lite"/>
    </source>
</evidence>
<keyword evidence="3" id="KW-1185">Reference proteome</keyword>
<organism evidence="2 3">
    <name type="scientific">Paxillus involutus ATCC 200175</name>
    <dbReference type="NCBI Taxonomy" id="664439"/>
    <lineage>
        <taxon>Eukaryota</taxon>
        <taxon>Fungi</taxon>
        <taxon>Dikarya</taxon>
        <taxon>Basidiomycota</taxon>
        <taxon>Agaricomycotina</taxon>
        <taxon>Agaricomycetes</taxon>
        <taxon>Agaricomycetidae</taxon>
        <taxon>Boletales</taxon>
        <taxon>Paxilineae</taxon>
        <taxon>Paxillaceae</taxon>
        <taxon>Paxillus</taxon>
    </lineage>
</organism>
<dbReference type="Proteomes" id="UP000053647">
    <property type="component" value="Unassembled WGS sequence"/>
</dbReference>
<protein>
    <submittedName>
        <fullName evidence="2">Uncharacterized protein</fullName>
    </submittedName>
</protein>
<dbReference type="HOGENOM" id="CLU_164454_0_0_1"/>
<proteinExistence type="predicted"/>
<accession>A0A0C9TH89</accession>
<evidence type="ECO:0000313" key="2">
    <source>
        <dbReference type="EMBL" id="KIJ10128.1"/>
    </source>
</evidence>
<feature type="non-terminal residue" evidence="2">
    <location>
        <position position="72"/>
    </location>
</feature>
<gene>
    <name evidence="2" type="ORF">PAXINDRAFT_58701</name>
</gene>
<sequence length="72" mass="7939">IEAQNEPISWAYVGSHSFTPSAQGTLSSSGCNPVLNLGILFPLYGEEEAKRVARSKRPPRKDALGEDRPWVR</sequence>
<name>A0A0C9TH89_PAXIN</name>
<dbReference type="AlphaFoldDB" id="A0A0C9TH89"/>
<evidence type="ECO:0000313" key="3">
    <source>
        <dbReference type="Proteomes" id="UP000053647"/>
    </source>
</evidence>
<dbReference type="OrthoDB" id="47785at2759"/>
<feature type="non-terminal residue" evidence="2">
    <location>
        <position position="1"/>
    </location>
</feature>
<reference evidence="2 3" key="1">
    <citation type="submission" date="2014-06" db="EMBL/GenBank/DDBJ databases">
        <authorList>
            <consortium name="DOE Joint Genome Institute"/>
            <person name="Kuo A."/>
            <person name="Kohler A."/>
            <person name="Nagy L.G."/>
            <person name="Floudas D."/>
            <person name="Copeland A."/>
            <person name="Barry K.W."/>
            <person name="Cichocki N."/>
            <person name="Veneault-Fourrey C."/>
            <person name="LaButti K."/>
            <person name="Lindquist E.A."/>
            <person name="Lipzen A."/>
            <person name="Lundell T."/>
            <person name="Morin E."/>
            <person name="Murat C."/>
            <person name="Sun H."/>
            <person name="Tunlid A."/>
            <person name="Henrissat B."/>
            <person name="Grigoriev I.V."/>
            <person name="Hibbett D.S."/>
            <person name="Martin F."/>
            <person name="Nordberg H.P."/>
            <person name="Cantor M.N."/>
            <person name="Hua S.X."/>
        </authorList>
    </citation>
    <scope>NUCLEOTIDE SEQUENCE [LARGE SCALE GENOMIC DNA]</scope>
    <source>
        <strain evidence="2 3">ATCC 200175</strain>
    </source>
</reference>
<feature type="compositionally biased region" description="Basic and acidic residues" evidence="1">
    <location>
        <begin position="60"/>
        <end position="72"/>
    </location>
</feature>
<dbReference type="Gene3D" id="3.30.870.10">
    <property type="entry name" value="Endonuclease Chain A"/>
    <property type="match status" value="1"/>
</dbReference>
<reference evidence="3" key="2">
    <citation type="submission" date="2015-01" db="EMBL/GenBank/DDBJ databases">
        <title>Evolutionary Origins and Diversification of the Mycorrhizal Mutualists.</title>
        <authorList>
            <consortium name="DOE Joint Genome Institute"/>
            <consortium name="Mycorrhizal Genomics Consortium"/>
            <person name="Kohler A."/>
            <person name="Kuo A."/>
            <person name="Nagy L.G."/>
            <person name="Floudas D."/>
            <person name="Copeland A."/>
            <person name="Barry K.W."/>
            <person name="Cichocki N."/>
            <person name="Veneault-Fourrey C."/>
            <person name="LaButti K."/>
            <person name="Lindquist E.A."/>
            <person name="Lipzen A."/>
            <person name="Lundell T."/>
            <person name="Morin E."/>
            <person name="Murat C."/>
            <person name="Riley R."/>
            <person name="Ohm R."/>
            <person name="Sun H."/>
            <person name="Tunlid A."/>
            <person name="Henrissat B."/>
            <person name="Grigoriev I.V."/>
            <person name="Hibbett D.S."/>
            <person name="Martin F."/>
        </authorList>
    </citation>
    <scope>NUCLEOTIDE SEQUENCE [LARGE SCALE GENOMIC DNA]</scope>
    <source>
        <strain evidence="3">ATCC 200175</strain>
    </source>
</reference>
<dbReference type="EMBL" id="KN819416">
    <property type="protein sequence ID" value="KIJ10128.1"/>
    <property type="molecule type" value="Genomic_DNA"/>
</dbReference>
<feature type="region of interest" description="Disordered" evidence="1">
    <location>
        <begin position="51"/>
        <end position="72"/>
    </location>
</feature>